<comment type="caution">
    <text evidence="1">The sequence shown here is derived from an EMBL/GenBank/DDBJ whole genome shotgun (WGS) entry which is preliminary data.</text>
</comment>
<sequence>MVLMPTLAVQILEDMDIESHTNELQSLSRASRYASIAMQSAALTFRTQLLPIQWVSYGGPILQRSITVVYVVLYSATCQ</sequence>
<keyword evidence="2" id="KW-1185">Reference proteome</keyword>
<organism evidence="1 2">
    <name type="scientific">Boletus edulis BED1</name>
    <dbReference type="NCBI Taxonomy" id="1328754"/>
    <lineage>
        <taxon>Eukaryota</taxon>
        <taxon>Fungi</taxon>
        <taxon>Dikarya</taxon>
        <taxon>Basidiomycota</taxon>
        <taxon>Agaricomycotina</taxon>
        <taxon>Agaricomycetes</taxon>
        <taxon>Agaricomycetidae</taxon>
        <taxon>Boletales</taxon>
        <taxon>Boletineae</taxon>
        <taxon>Boletaceae</taxon>
        <taxon>Boletoideae</taxon>
        <taxon>Boletus</taxon>
    </lineage>
</organism>
<evidence type="ECO:0000313" key="1">
    <source>
        <dbReference type="EMBL" id="KAF8444603.1"/>
    </source>
</evidence>
<reference evidence="1" key="1">
    <citation type="submission" date="2019-10" db="EMBL/GenBank/DDBJ databases">
        <authorList>
            <consortium name="DOE Joint Genome Institute"/>
            <person name="Kuo A."/>
            <person name="Miyauchi S."/>
            <person name="Kiss E."/>
            <person name="Drula E."/>
            <person name="Kohler A."/>
            <person name="Sanchez-Garcia M."/>
            <person name="Andreopoulos B."/>
            <person name="Barry K.W."/>
            <person name="Bonito G."/>
            <person name="Buee M."/>
            <person name="Carver A."/>
            <person name="Chen C."/>
            <person name="Cichocki N."/>
            <person name="Clum A."/>
            <person name="Culley D."/>
            <person name="Crous P.W."/>
            <person name="Fauchery L."/>
            <person name="Girlanda M."/>
            <person name="Hayes R."/>
            <person name="Keri Z."/>
            <person name="LaButti K."/>
            <person name="Lipzen A."/>
            <person name="Lombard V."/>
            <person name="Magnuson J."/>
            <person name="Maillard F."/>
            <person name="Morin E."/>
            <person name="Murat C."/>
            <person name="Nolan M."/>
            <person name="Ohm R."/>
            <person name="Pangilinan J."/>
            <person name="Pereira M."/>
            <person name="Perotto S."/>
            <person name="Peter M."/>
            <person name="Riley R."/>
            <person name="Sitrit Y."/>
            <person name="Stielow B."/>
            <person name="Szollosi G."/>
            <person name="Zifcakova L."/>
            <person name="Stursova M."/>
            <person name="Spatafora J.W."/>
            <person name="Tedersoo L."/>
            <person name="Vaario L.-M."/>
            <person name="Yamada A."/>
            <person name="Yan M."/>
            <person name="Wang P."/>
            <person name="Xu J."/>
            <person name="Bruns T."/>
            <person name="Baldrian P."/>
            <person name="Vilgalys R."/>
            <person name="Henrissat B."/>
            <person name="Grigoriev I.V."/>
            <person name="Hibbett D."/>
            <person name="Nagy L.G."/>
            <person name="Martin F.M."/>
        </authorList>
    </citation>
    <scope>NUCLEOTIDE SEQUENCE</scope>
    <source>
        <strain evidence="1">BED1</strain>
    </source>
</reference>
<dbReference type="EMBL" id="WHUW01000006">
    <property type="protein sequence ID" value="KAF8444603.1"/>
    <property type="molecule type" value="Genomic_DNA"/>
</dbReference>
<accession>A0AAD4BZS9</accession>
<evidence type="ECO:0000313" key="2">
    <source>
        <dbReference type="Proteomes" id="UP001194468"/>
    </source>
</evidence>
<dbReference type="AlphaFoldDB" id="A0AAD4BZS9"/>
<proteinExistence type="predicted"/>
<dbReference type="Proteomes" id="UP001194468">
    <property type="component" value="Unassembled WGS sequence"/>
</dbReference>
<gene>
    <name evidence="1" type="ORF">L210DRAFT_3530306</name>
</gene>
<protein>
    <submittedName>
        <fullName evidence="1">Uncharacterized protein</fullName>
    </submittedName>
</protein>
<reference evidence="1" key="2">
    <citation type="journal article" date="2020" name="Nat. Commun.">
        <title>Large-scale genome sequencing of mycorrhizal fungi provides insights into the early evolution of symbiotic traits.</title>
        <authorList>
            <person name="Miyauchi S."/>
            <person name="Kiss E."/>
            <person name="Kuo A."/>
            <person name="Drula E."/>
            <person name="Kohler A."/>
            <person name="Sanchez-Garcia M."/>
            <person name="Morin E."/>
            <person name="Andreopoulos B."/>
            <person name="Barry K.W."/>
            <person name="Bonito G."/>
            <person name="Buee M."/>
            <person name="Carver A."/>
            <person name="Chen C."/>
            <person name="Cichocki N."/>
            <person name="Clum A."/>
            <person name="Culley D."/>
            <person name="Crous P.W."/>
            <person name="Fauchery L."/>
            <person name="Girlanda M."/>
            <person name="Hayes R.D."/>
            <person name="Keri Z."/>
            <person name="LaButti K."/>
            <person name="Lipzen A."/>
            <person name="Lombard V."/>
            <person name="Magnuson J."/>
            <person name="Maillard F."/>
            <person name="Murat C."/>
            <person name="Nolan M."/>
            <person name="Ohm R.A."/>
            <person name="Pangilinan J."/>
            <person name="Pereira M.F."/>
            <person name="Perotto S."/>
            <person name="Peter M."/>
            <person name="Pfister S."/>
            <person name="Riley R."/>
            <person name="Sitrit Y."/>
            <person name="Stielow J.B."/>
            <person name="Szollosi G."/>
            <person name="Zifcakova L."/>
            <person name="Stursova M."/>
            <person name="Spatafora J.W."/>
            <person name="Tedersoo L."/>
            <person name="Vaario L.M."/>
            <person name="Yamada A."/>
            <person name="Yan M."/>
            <person name="Wang P."/>
            <person name="Xu J."/>
            <person name="Bruns T."/>
            <person name="Baldrian P."/>
            <person name="Vilgalys R."/>
            <person name="Dunand C."/>
            <person name="Henrissat B."/>
            <person name="Grigoriev I.V."/>
            <person name="Hibbett D."/>
            <person name="Nagy L.G."/>
            <person name="Martin F.M."/>
        </authorList>
    </citation>
    <scope>NUCLEOTIDE SEQUENCE</scope>
    <source>
        <strain evidence="1">BED1</strain>
    </source>
</reference>
<name>A0AAD4BZS9_BOLED</name>